<dbReference type="PANTHER" id="PTHR42807">
    <property type="entry name" value="GLUTARYL-COA DEHYDROGENASE, MITOCHONDRIAL"/>
    <property type="match status" value="1"/>
</dbReference>
<keyword evidence="3 11" id="KW-0285">Flavoprotein</keyword>
<dbReference type="RefSeq" id="WP_097281010.1">
    <property type="nucleotide sequence ID" value="NZ_OCNJ01000011.1"/>
</dbReference>
<dbReference type="FunFam" id="2.40.110.10:FF:000008">
    <property type="entry name" value="Glutaryl-CoA dehydrogenase, mitochondrial"/>
    <property type="match status" value="1"/>
</dbReference>
<comment type="similarity">
    <text evidence="2 11">Belongs to the acyl-CoA dehydrogenase family.</text>
</comment>
<name>A0A286GY24_9PROT</name>
<evidence type="ECO:0000256" key="7">
    <source>
        <dbReference type="ARBA" id="ARBA00037899"/>
    </source>
</evidence>
<feature type="domain" description="Acyl-CoA dehydrogenase/oxidase N-terminal" evidence="14">
    <location>
        <begin position="17"/>
        <end position="129"/>
    </location>
</feature>
<organism evidence="15 16">
    <name type="scientific">Caenispirillum bisanense</name>
    <dbReference type="NCBI Taxonomy" id="414052"/>
    <lineage>
        <taxon>Bacteria</taxon>
        <taxon>Pseudomonadati</taxon>
        <taxon>Pseudomonadota</taxon>
        <taxon>Alphaproteobacteria</taxon>
        <taxon>Rhodospirillales</taxon>
        <taxon>Novispirillaceae</taxon>
        <taxon>Caenispirillum</taxon>
    </lineage>
</organism>
<reference evidence="15 16" key="1">
    <citation type="submission" date="2017-09" db="EMBL/GenBank/DDBJ databases">
        <authorList>
            <person name="Ehlers B."/>
            <person name="Leendertz F.H."/>
        </authorList>
    </citation>
    <scope>NUCLEOTIDE SEQUENCE [LARGE SCALE GENOMIC DNA]</scope>
    <source>
        <strain evidence="15 16">USBA 140</strain>
    </source>
</reference>
<evidence type="ECO:0000256" key="8">
    <source>
        <dbReference type="ARBA" id="ARBA00037927"/>
    </source>
</evidence>
<keyword evidence="5" id="KW-0809">Transit peptide</keyword>
<evidence type="ECO:0000259" key="12">
    <source>
        <dbReference type="Pfam" id="PF00441"/>
    </source>
</evidence>
<dbReference type="GO" id="GO:0000062">
    <property type="term" value="F:fatty-acyl-CoA binding"/>
    <property type="evidence" value="ECO:0007669"/>
    <property type="project" value="TreeGrafter"/>
</dbReference>
<dbReference type="InterPro" id="IPR006089">
    <property type="entry name" value="Acyl-CoA_DH_CS"/>
</dbReference>
<keyword evidence="4 11" id="KW-0274">FAD</keyword>
<dbReference type="InterPro" id="IPR013786">
    <property type="entry name" value="AcylCoA_DH/ox_N"/>
</dbReference>
<dbReference type="EC" id="1.3.8.6" evidence="9"/>
<evidence type="ECO:0000256" key="3">
    <source>
        <dbReference type="ARBA" id="ARBA00022630"/>
    </source>
</evidence>
<dbReference type="AlphaFoldDB" id="A0A286GY24"/>
<dbReference type="PANTHER" id="PTHR42807:SF1">
    <property type="entry name" value="GLUTARYL-COA DEHYDROGENASE, MITOCHONDRIAL"/>
    <property type="match status" value="1"/>
</dbReference>
<dbReference type="GO" id="GO:0033539">
    <property type="term" value="P:fatty acid beta-oxidation using acyl-CoA dehydrogenase"/>
    <property type="evidence" value="ECO:0007669"/>
    <property type="project" value="TreeGrafter"/>
</dbReference>
<dbReference type="CDD" id="cd01151">
    <property type="entry name" value="GCD"/>
    <property type="match status" value="1"/>
</dbReference>
<dbReference type="InterPro" id="IPR052033">
    <property type="entry name" value="Glutaryl-CoA_DH_mitochondrial"/>
</dbReference>
<dbReference type="Gene3D" id="1.10.540.10">
    <property type="entry name" value="Acyl-CoA dehydrogenase/oxidase, N-terminal domain"/>
    <property type="match status" value="1"/>
</dbReference>
<dbReference type="GO" id="GO:0050660">
    <property type="term" value="F:flavin adenine dinucleotide binding"/>
    <property type="evidence" value="ECO:0007669"/>
    <property type="project" value="InterPro"/>
</dbReference>
<evidence type="ECO:0000256" key="9">
    <source>
        <dbReference type="ARBA" id="ARBA00039033"/>
    </source>
</evidence>
<dbReference type="InterPro" id="IPR009100">
    <property type="entry name" value="AcylCoA_DH/oxidase_NM_dom_sf"/>
</dbReference>
<evidence type="ECO:0000313" key="16">
    <source>
        <dbReference type="Proteomes" id="UP000219621"/>
    </source>
</evidence>
<dbReference type="Pfam" id="PF02771">
    <property type="entry name" value="Acyl-CoA_dh_N"/>
    <property type="match status" value="1"/>
</dbReference>
<comment type="pathway">
    <text evidence="8">Amino-acid metabolism; tryptophan metabolism.</text>
</comment>
<dbReference type="Gene3D" id="2.40.110.10">
    <property type="entry name" value="Butyryl-CoA Dehydrogenase, subunit A, domain 2"/>
    <property type="match status" value="1"/>
</dbReference>
<dbReference type="SUPFAM" id="SSF47203">
    <property type="entry name" value="Acyl-CoA dehydrogenase C-terminal domain-like"/>
    <property type="match status" value="1"/>
</dbReference>
<accession>A0A286GY24</accession>
<comment type="cofactor">
    <cofactor evidence="1 11">
        <name>FAD</name>
        <dbReference type="ChEBI" id="CHEBI:57692"/>
    </cofactor>
</comment>
<evidence type="ECO:0000259" key="14">
    <source>
        <dbReference type="Pfam" id="PF02771"/>
    </source>
</evidence>
<comment type="pathway">
    <text evidence="7">Amino-acid metabolism; lysine degradation.</text>
</comment>
<dbReference type="EMBL" id="OCNJ01000011">
    <property type="protein sequence ID" value="SOD99989.1"/>
    <property type="molecule type" value="Genomic_DNA"/>
</dbReference>
<dbReference type="FunFam" id="1.10.540.10:FF:000003">
    <property type="entry name" value="glutaryl-CoA dehydrogenase, mitochondrial"/>
    <property type="match status" value="1"/>
</dbReference>
<evidence type="ECO:0000256" key="5">
    <source>
        <dbReference type="ARBA" id="ARBA00022946"/>
    </source>
</evidence>
<dbReference type="InterPro" id="IPR046373">
    <property type="entry name" value="Acyl-CoA_Oxase/DH_mid-dom_sf"/>
</dbReference>
<dbReference type="FunFam" id="1.20.140.10:FF:000006">
    <property type="entry name" value="Glutaryl-CoA dehydrogenase, mitochondrial"/>
    <property type="match status" value="1"/>
</dbReference>
<feature type="domain" description="Acyl-CoA oxidase/dehydrogenase middle" evidence="13">
    <location>
        <begin position="133"/>
        <end position="226"/>
    </location>
</feature>
<proteinExistence type="inferred from homology"/>
<dbReference type="InterPro" id="IPR009075">
    <property type="entry name" value="AcylCo_DH/oxidase_C"/>
</dbReference>
<evidence type="ECO:0000256" key="11">
    <source>
        <dbReference type="RuleBase" id="RU362125"/>
    </source>
</evidence>
<dbReference type="Pfam" id="PF02770">
    <property type="entry name" value="Acyl-CoA_dh_M"/>
    <property type="match status" value="1"/>
</dbReference>
<dbReference type="InterPro" id="IPR037069">
    <property type="entry name" value="AcylCoA_DH/ox_N_sf"/>
</dbReference>
<sequence length="393" mass="43386">MTPFTWEDPFLLDQQLTDEERMVRDSAYAYCQEKLQPRVTSAFEDERFDREIMTEMGELGLLGPTIPEEYGCSGVSHVAYGLIAREVERVDSGYRSAMSVQSSLVMHPIYAYGSEEQKKKYLPKLATGEMVGCFGLTEPDAGSDPGSMKTRAKKVDGGYLLSGSKMWITNSPISDIAIVWAKTDAHEGKIKGFIVEAGFKGFSAPKITQKASLRASITGEIVLDECFVPEENLLPNTSGLGGPFGCLNKARYGIAWGTMGAAEDCWHRARQYTLDRKQFGRPLANNQIIQLKLANMQTEIALGLQACLRVGRLIDEGNWAPEMISLIKRNNCGKALDIARMARDMHGGNGISLEFQVIRHMINLETVNTYEGTHDVHALILGRAQTGLQAFTG</sequence>
<evidence type="ECO:0000256" key="10">
    <source>
        <dbReference type="ARBA" id="ARBA00049493"/>
    </source>
</evidence>
<evidence type="ECO:0000256" key="4">
    <source>
        <dbReference type="ARBA" id="ARBA00022827"/>
    </source>
</evidence>
<gene>
    <name evidence="15" type="ORF">SAMN05421508_11123</name>
</gene>
<evidence type="ECO:0000259" key="13">
    <source>
        <dbReference type="Pfam" id="PF02770"/>
    </source>
</evidence>
<dbReference type="InterPro" id="IPR036250">
    <property type="entry name" value="AcylCo_DH-like_C"/>
</dbReference>
<dbReference type="PROSITE" id="PS00072">
    <property type="entry name" value="ACYL_COA_DH_1"/>
    <property type="match status" value="1"/>
</dbReference>
<evidence type="ECO:0000256" key="6">
    <source>
        <dbReference type="ARBA" id="ARBA00023002"/>
    </source>
</evidence>
<dbReference type="OrthoDB" id="5510711at2"/>
<dbReference type="InterPro" id="IPR006091">
    <property type="entry name" value="Acyl-CoA_Oxase/DH_mid-dom"/>
</dbReference>
<protein>
    <recommendedName>
        <fullName evidence="9">glutaryl-CoA dehydrogenase (ETF)</fullName>
        <ecNumber evidence="9">1.3.8.6</ecNumber>
    </recommendedName>
</protein>
<evidence type="ECO:0000256" key="2">
    <source>
        <dbReference type="ARBA" id="ARBA00009347"/>
    </source>
</evidence>
<dbReference type="Proteomes" id="UP000219621">
    <property type="component" value="Unassembled WGS sequence"/>
</dbReference>
<evidence type="ECO:0000313" key="15">
    <source>
        <dbReference type="EMBL" id="SOD99989.1"/>
    </source>
</evidence>
<keyword evidence="16" id="KW-1185">Reference proteome</keyword>
<comment type="catalytic activity">
    <reaction evidence="10">
        <text>glutaryl-CoA + oxidized [electron-transfer flavoprotein] + 2 H(+) = (2E)-butenoyl-CoA + reduced [electron-transfer flavoprotein] + CO2</text>
        <dbReference type="Rhea" id="RHEA:13389"/>
        <dbReference type="Rhea" id="RHEA-COMP:10685"/>
        <dbReference type="Rhea" id="RHEA-COMP:10686"/>
        <dbReference type="ChEBI" id="CHEBI:15378"/>
        <dbReference type="ChEBI" id="CHEBI:16526"/>
        <dbReference type="ChEBI" id="CHEBI:57332"/>
        <dbReference type="ChEBI" id="CHEBI:57378"/>
        <dbReference type="ChEBI" id="CHEBI:57692"/>
        <dbReference type="ChEBI" id="CHEBI:58307"/>
        <dbReference type="EC" id="1.3.8.6"/>
    </reaction>
</comment>
<dbReference type="Gene3D" id="1.20.140.10">
    <property type="entry name" value="Butyryl-CoA Dehydrogenase, subunit A, domain 3"/>
    <property type="match status" value="1"/>
</dbReference>
<dbReference type="Pfam" id="PF00441">
    <property type="entry name" value="Acyl-CoA_dh_1"/>
    <property type="match status" value="1"/>
</dbReference>
<feature type="domain" description="Acyl-CoA dehydrogenase/oxidase C-terminal" evidence="12">
    <location>
        <begin position="245"/>
        <end position="384"/>
    </location>
</feature>
<keyword evidence="6 11" id="KW-0560">Oxidoreductase</keyword>
<dbReference type="SUPFAM" id="SSF56645">
    <property type="entry name" value="Acyl-CoA dehydrogenase NM domain-like"/>
    <property type="match status" value="1"/>
</dbReference>
<evidence type="ECO:0000256" key="1">
    <source>
        <dbReference type="ARBA" id="ARBA00001974"/>
    </source>
</evidence>
<dbReference type="GO" id="GO:0004361">
    <property type="term" value="F:glutaryl-CoA dehydrogenase activity"/>
    <property type="evidence" value="ECO:0007669"/>
    <property type="project" value="UniProtKB-EC"/>
</dbReference>
<dbReference type="GO" id="GO:0046949">
    <property type="term" value="P:fatty-acyl-CoA biosynthetic process"/>
    <property type="evidence" value="ECO:0007669"/>
    <property type="project" value="TreeGrafter"/>
</dbReference>
<dbReference type="PROSITE" id="PS00073">
    <property type="entry name" value="ACYL_COA_DH_2"/>
    <property type="match status" value="1"/>
</dbReference>